<evidence type="ECO:0000259" key="5">
    <source>
        <dbReference type="PROSITE" id="PS51071"/>
    </source>
</evidence>
<evidence type="ECO:0000313" key="8">
    <source>
        <dbReference type="Proteomes" id="UP000218598"/>
    </source>
</evidence>
<dbReference type="Proteomes" id="UP000218598">
    <property type="component" value="Unassembled WGS sequence"/>
</dbReference>
<protein>
    <recommendedName>
        <fullName evidence="9">RpiR family transcriptional regulator</fullName>
    </recommendedName>
</protein>
<dbReference type="Gene3D" id="3.40.50.10490">
    <property type="entry name" value="Glucose-6-phosphate isomerase like protein, domain 1"/>
    <property type="match status" value="1"/>
</dbReference>
<evidence type="ECO:0000259" key="6">
    <source>
        <dbReference type="PROSITE" id="PS51464"/>
    </source>
</evidence>
<dbReference type="InterPro" id="IPR035472">
    <property type="entry name" value="RpiR-like_SIS"/>
</dbReference>
<dbReference type="InterPro" id="IPR000281">
    <property type="entry name" value="HTH_RpiR"/>
</dbReference>
<feature type="domain" description="HTH rpiR-type" evidence="5">
    <location>
        <begin position="35"/>
        <end position="111"/>
    </location>
</feature>
<dbReference type="PROSITE" id="PS51071">
    <property type="entry name" value="HTH_RPIR"/>
    <property type="match status" value="1"/>
</dbReference>
<dbReference type="InterPro" id="IPR001347">
    <property type="entry name" value="SIS_dom"/>
</dbReference>
<dbReference type="PROSITE" id="PS51464">
    <property type="entry name" value="SIS"/>
    <property type="match status" value="1"/>
</dbReference>
<sequence length="316" mass="33057">MPPVDPDKTPLPRSTPDDLDPHDAPGAHGTEDGSLPILAVLRAALPTLPPQLQQLARVALESPADVGRMTITEFASKAGSSAASVTRLCRTLDISGFSRLRMELALAAQRSEPGPAPRISGDITAQTPLPDLVASLAAIGARSMEETARLLDQESFTTVTRALGDASHVYAIGAGSAHVIAVSLEHKLRSLAIPATSFHDPPSAVIGLAAARRGDVLVVISETGTAGECVAPLSEAKTRGCLTVLITRLARSPGADVADHVLLAVQDSTPLRTGTLTSRISEMFLADCLASGIVVSHHERSIEALSSVEEALERYW</sequence>
<dbReference type="Gene3D" id="1.10.10.10">
    <property type="entry name" value="Winged helix-like DNA-binding domain superfamily/Winged helix DNA-binding domain"/>
    <property type="match status" value="1"/>
</dbReference>
<proteinExistence type="predicted"/>
<dbReference type="EMBL" id="NRGR01000001">
    <property type="protein sequence ID" value="PCC41071.1"/>
    <property type="molecule type" value="Genomic_DNA"/>
</dbReference>
<feature type="domain" description="SIS" evidence="6">
    <location>
        <begin position="159"/>
        <end position="299"/>
    </location>
</feature>
<feature type="region of interest" description="Disordered" evidence="4">
    <location>
        <begin position="1"/>
        <end position="31"/>
    </location>
</feature>
<evidence type="ECO:0000256" key="4">
    <source>
        <dbReference type="SAM" id="MobiDB-lite"/>
    </source>
</evidence>
<dbReference type="Pfam" id="PF01418">
    <property type="entry name" value="HTH_6"/>
    <property type="match status" value="1"/>
</dbReference>
<evidence type="ECO:0000256" key="3">
    <source>
        <dbReference type="ARBA" id="ARBA00023163"/>
    </source>
</evidence>
<dbReference type="SUPFAM" id="SSF53697">
    <property type="entry name" value="SIS domain"/>
    <property type="match status" value="1"/>
</dbReference>
<keyword evidence="3" id="KW-0804">Transcription</keyword>
<dbReference type="InterPro" id="IPR046348">
    <property type="entry name" value="SIS_dom_sf"/>
</dbReference>
<comment type="caution">
    <text evidence="7">The sequence shown here is derived from an EMBL/GenBank/DDBJ whole genome shotgun (WGS) entry which is preliminary data.</text>
</comment>
<dbReference type="SUPFAM" id="SSF46689">
    <property type="entry name" value="Homeodomain-like"/>
    <property type="match status" value="1"/>
</dbReference>
<reference evidence="7 8" key="1">
    <citation type="journal article" date="2017" name="Elife">
        <title>Extensive horizontal gene transfer in cheese-associated bacteria.</title>
        <authorList>
            <person name="Bonham K.S."/>
            <person name="Wolfe B.E."/>
            <person name="Dutton R.J."/>
        </authorList>
    </citation>
    <scope>NUCLEOTIDE SEQUENCE [LARGE SCALE GENOMIC DNA]</scope>
    <source>
        <strain evidence="7 8">341_9</strain>
    </source>
</reference>
<evidence type="ECO:0000313" key="7">
    <source>
        <dbReference type="EMBL" id="PCC41071.1"/>
    </source>
</evidence>
<dbReference type="GO" id="GO:1901135">
    <property type="term" value="P:carbohydrate derivative metabolic process"/>
    <property type="evidence" value="ECO:0007669"/>
    <property type="project" value="InterPro"/>
</dbReference>
<organism evidence="7 8">
    <name type="scientific">Brachybacterium alimentarium</name>
    <dbReference type="NCBI Taxonomy" id="47845"/>
    <lineage>
        <taxon>Bacteria</taxon>
        <taxon>Bacillati</taxon>
        <taxon>Actinomycetota</taxon>
        <taxon>Actinomycetes</taxon>
        <taxon>Micrococcales</taxon>
        <taxon>Dermabacteraceae</taxon>
        <taxon>Brachybacterium</taxon>
    </lineage>
</organism>
<keyword evidence="8" id="KW-1185">Reference proteome</keyword>
<dbReference type="GO" id="GO:0003677">
    <property type="term" value="F:DNA binding"/>
    <property type="evidence" value="ECO:0007669"/>
    <property type="project" value="UniProtKB-KW"/>
</dbReference>
<dbReference type="Pfam" id="PF01380">
    <property type="entry name" value="SIS"/>
    <property type="match status" value="1"/>
</dbReference>
<dbReference type="PANTHER" id="PTHR30514">
    <property type="entry name" value="GLUCOKINASE"/>
    <property type="match status" value="1"/>
</dbReference>
<dbReference type="GO" id="GO:0097367">
    <property type="term" value="F:carbohydrate derivative binding"/>
    <property type="evidence" value="ECO:0007669"/>
    <property type="project" value="InterPro"/>
</dbReference>
<dbReference type="InterPro" id="IPR047640">
    <property type="entry name" value="RpiR-like"/>
</dbReference>
<evidence type="ECO:0000256" key="2">
    <source>
        <dbReference type="ARBA" id="ARBA00023125"/>
    </source>
</evidence>
<dbReference type="InterPro" id="IPR036388">
    <property type="entry name" value="WH-like_DNA-bd_sf"/>
</dbReference>
<evidence type="ECO:0008006" key="9">
    <source>
        <dbReference type="Google" id="ProtNLM"/>
    </source>
</evidence>
<dbReference type="RefSeq" id="WP_096163682.1">
    <property type="nucleotide sequence ID" value="NZ_JBQQIH010000006.1"/>
</dbReference>
<dbReference type="CDD" id="cd05013">
    <property type="entry name" value="SIS_RpiR"/>
    <property type="match status" value="1"/>
</dbReference>
<name>A0A2A3YP49_9MICO</name>
<dbReference type="AlphaFoldDB" id="A0A2A3YP49"/>
<dbReference type="GO" id="GO:0003700">
    <property type="term" value="F:DNA-binding transcription factor activity"/>
    <property type="evidence" value="ECO:0007669"/>
    <property type="project" value="InterPro"/>
</dbReference>
<dbReference type="OrthoDB" id="370421at2"/>
<accession>A0A2A3YP49</accession>
<gene>
    <name evidence="7" type="ORF">CIK66_00455</name>
</gene>
<keyword evidence="1" id="KW-0805">Transcription regulation</keyword>
<keyword evidence="2" id="KW-0238">DNA-binding</keyword>
<evidence type="ECO:0000256" key="1">
    <source>
        <dbReference type="ARBA" id="ARBA00023015"/>
    </source>
</evidence>
<dbReference type="InterPro" id="IPR009057">
    <property type="entry name" value="Homeodomain-like_sf"/>
</dbReference>
<dbReference type="PANTHER" id="PTHR30514:SF1">
    <property type="entry name" value="HTH-TYPE TRANSCRIPTIONAL REGULATOR HEXR-RELATED"/>
    <property type="match status" value="1"/>
</dbReference>